<protein>
    <recommendedName>
        <fullName evidence="2">DUF305 domain-containing protein</fullName>
    </recommendedName>
</protein>
<dbReference type="Proteomes" id="UP000390335">
    <property type="component" value="Unassembled WGS sequence"/>
</dbReference>
<dbReference type="PANTHER" id="PTHR36933">
    <property type="entry name" value="SLL0788 PROTEIN"/>
    <property type="match status" value="1"/>
</dbReference>
<reference evidence="3 4" key="1">
    <citation type="journal article" date="2020" name="Genome Biol. Evol.">
        <title>Rhizobium dioscoreae sp. nov., a plant growth-promoting bacterium isolated from yam (Dioscorea species).</title>
        <authorList>
            <person name="Ouyabe M."/>
            <person name="Tanaka N."/>
            <person name="Shiwa Y."/>
            <person name="Fujita N."/>
            <person name="Kikuno H."/>
            <person name="Babil P."/>
            <person name="Shiwachi H."/>
        </authorList>
    </citation>
    <scope>NUCLEOTIDE SEQUENCE [LARGE SCALE GENOMIC DNA]</scope>
    <source>
        <strain evidence="3 4">S-93</strain>
    </source>
</reference>
<comment type="caution">
    <text evidence="3">The sequence shown here is derived from an EMBL/GenBank/DDBJ whole genome shotgun (WGS) entry which is preliminary data.</text>
</comment>
<evidence type="ECO:0000259" key="2">
    <source>
        <dbReference type="Pfam" id="PF03713"/>
    </source>
</evidence>
<evidence type="ECO:0000313" key="3">
    <source>
        <dbReference type="EMBL" id="GES51396.1"/>
    </source>
</evidence>
<sequence length="138" mass="15115">MNITRKIAFAAVITMAAFALKPAGAAAQIAYPETCKSEEMQMSSAGMQMPGDMTDYQKAAMDGMKSMNSNMMQGMMKKDADVSFLCGMIAHHMGAISMSQVELKYGHNKLARQKARKIINDQTKEIKQMSGLLHSEAK</sequence>
<evidence type="ECO:0000256" key="1">
    <source>
        <dbReference type="SAM" id="SignalP"/>
    </source>
</evidence>
<dbReference type="RefSeq" id="WP_113353123.1">
    <property type="nucleotide sequence ID" value="NZ_BLAI01000001.1"/>
</dbReference>
<gene>
    <name evidence="3" type="ORF">RsS93_40100</name>
</gene>
<feature type="signal peptide" evidence="1">
    <location>
        <begin position="1"/>
        <end position="25"/>
    </location>
</feature>
<evidence type="ECO:0000313" key="4">
    <source>
        <dbReference type="Proteomes" id="UP000390335"/>
    </source>
</evidence>
<feature type="chain" id="PRO_5046927447" description="DUF305 domain-containing protein" evidence="1">
    <location>
        <begin position="26"/>
        <end position="138"/>
    </location>
</feature>
<accession>A0ABQ0Z7T9</accession>
<dbReference type="Gene3D" id="1.20.1260.10">
    <property type="match status" value="1"/>
</dbReference>
<feature type="domain" description="DUF305" evidence="2">
    <location>
        <begin position="40"/>
        <end position="132"/>
    </location>
</feature>
<dbReference type="InterPro" id="IPR012347">
    <property type="entry name" value="Ferritin-like"/>
</dbReference>
<proteinExistence type="predicted"/>
<organism evidence="3 4">
    <name type="scientific">Rhizobium dioscoreae</name>
    <dbReference type="NCBI Taxonomy" id="2653122"/>
    <lineage>
        <taxon>Bacteria</taxon>
        <taxon>Pseudomonadati</taxon>
        <taxon>Pseudomonadota</taxon>
        <taxon>Alphaproteobacteria</taxon>
        <taxon>Hyphomicrobiales</taxon>
        <taxon>Rhizobiaceae</taxon>
        <taxon>Rhizobium/Agrobacterium group</taxon>
        <taxon>Rhizobium</taxon>
    </lineage>
</organism>
<dbReference type="InterPro" id="IPR005183">
    <property type="entry name" value="DUF305_CopM-like"/>
</dbReference>
<dbReference type="Pfam" id="PF03713">
    <property type="entry name" value="DUF305"/>
    <property type="match status" value="1"/>
</dbReference>
<name>A0ABQ0Z7T9_9HYPH</name>
<dbReference type="PANTHER" id="PTHR36933:SF1">
    <property type="entry name" value="SLL0788 PROTEIN"/>
    <property type="match status" value="1"/>
</dbReference>
<keyword evidence="4" id="KW-1185">Reference proteome</keyword>
<dbReference type="EMBL" id="BLAJ01000004">
    <property type="protein sequence ID" value="GES51396.1"/>
    <property type="molecule type" value="Genomic_DNA"/>
</dbReference>
<keyword evidence="1" id="KW-0732">Signal</keyword>